<dbReference type="GO" id="GO:0008270">
    <property type="term" value="F:zinc ion binding"/>
    <property type="evidence" value="ECO:0007669"/>
    <property type="project" value="UniProtKB-KW"/>
</dbReference>
<keyword evidence="3" id="KW-0479">Metal-binding</keyword>
<dbReference type="Proteomes" id="UP000828390">
    <property type="component" value="Unassembled WGS sequence"/>
</dbReference>
<evidence type="ECO:0000256" key="2">
    <source>
        <dbReference type="ARBA" id="ARBA00022692"/>
    </source>
</evidence>
<dbReference type="PANTHER" id="PTHR46539">
    <property type="entry name" value="E3 UBIQUITIN-PROTEIN LIGASE ATL42"/>
    <property type="match status" value="1"/>
</dbReference>
<dbReference type="Gene3D" id="3.50.30.30">
    <property type="match status" value="1"/>
</dbReference>
<dbReference type="GO" id="GO:0016020">
    <property type="term" value="C:membrane"/>
    <property type="evidence" value="ECO:0007669"/>
    <property type="project" value="UniProtKB-SubCell"/>
</dbReference>
<dbReference type="InterPro" id="IPR013083">
    <property type="entry name" value="Znf_RING/FYVE/PHD"/>
</dbReference>
<feature type="domain" description="RING-type" evidence="12">
    <location>
        <begin position="277"/>
        <end position="318"/>
    </location>
</feature>
<comment type="subcellular location">
    <subcellularLocation>
        <location evidence="1">Membrane</location>
    </subcellularLocation>
</comment>
<feature type="region of interest" description="Disordered" evidence="9">
    <location>
        <begin position="513"/>
        <end position="541"/>
    </location>
</feature>
<keyword evidence="5" id="KW-0862">Zinc</keyword>
<name>A0A9D4H994_DREPO</name>
<dbReference type="EMBL" id="JAIWYP010000004">
    <property type="protein sequence ID" value="KAH3830607.1"/>
    <property type="molecule type" value="Genomic_DNA"/>
</dbReference>
<dbReference type="SMART" id="SM00184">
    <property type="entry name" value="RING"/>
    <property type="match status" value="1"/>
</dbReference>
<accession>A0A9D4H994</accession>
<dbReference type="SUPFAM" id="SSF57850">
    <property type="entry name" value="RING/U-box"/>
    <property type="match status" value="1"/>
</dbReference>
<sequence length="541" mass="59300">MRTLFIWCCLVVYKAQGDHKPAPSKDKIRDTSIDLEYLENGKIVTISNSYSGHYFTDIHTKDDIPKVKGQLVKFRSKSSDNQTNDYLHRGCGPVDPSIVPSIKWIALIIQGNCTFNEKLYYATTQSNASAAIIYWGEHEHDSNEIIMTASGTGNKTVHNAVAISISNRQGLELLGLIEKFGTVNVTLTPEAMETKDPPTPPPLSNTSVLFVSISFVVLIIISLAWLVFYYIQRCRYTNAKERLSRRLANAAKKAIAKIPQRSVKVGDKELDADADQCAVCIEPYKVSDVIRVLPCKHVFHKSCVDPWLLDQRSCPMCKMDILRHFGMHLNDSQESVPQDAESGALSSTPVIEESEPLSQEDEQGAVGGVKIVLFQRPLRFRRDSGLRGQYPGFSSDSDSLSSPVAQCHIECTSEATVEGRDRLGVGVEVSQCGVGLDSEDDSLESHSLITGLPMAGRQVLNKGGKKWAVVTPCMTSSAAARLPNTEESDVCKDLNFGGCQDTASVASVSWRHKHPSSHSLSSSSLHSEEGIVQVVQGTSRG</sequence>
<feature type="region of interest" description="Disordered" evidence="9">
    <location>
        <begin position="332"/>
        <end position="363"/>
    </location>
</feature>
<evidence type="ECO:0000256" key="11">
    <source>
        <dbReference type="SAM" id="SignalP"/>
    </source>
</evidence>
<dbReference type="PROSITE" id="PS50089">
    <property type="entry name" value="ZF_RING_2"/>
    <property type="match status" value="1"/>
</dbReference>
<evidence type="ECO:0000256" key="6">
    <source>
        <dbReference type="ARBA" id="ARBA00022989"/>
    </source>
</evidence>
<dbReference type="OrthoDB" id="9984778at2759"/>
<dbReference type="CDD" id="cd16668">
    <property type="entry name" value="RING-H2_RNF130-like"/>
    <property type="match status" value="1"/>
</dbReference>
<evidence type="ECO:0000256" key="8">
    <source>
        <dbReference type="PROSITE-ProRule" id="PRU00175"/>
    </source>
</evidence>
<keyword evidence="6 10" id="KW-1133">Transmembrane helix</keyword>
<feature type="transmembrane region" description="Helical" evidence="10">
    <location>
        <begin position="208"/>
        <end position="231"/>
    </location>
</feature>
<dbReference type="PANTHER" id="PTHR46539:SF23">
    <property type="entry name" value="RING-TYPE DOMAIN-CONTAINING PROTEIN"/>
    <property type="match status" value="1"/>
</dbReference>
<evidence type="ECO:0000256" key="5">
    <source>
        <dbReference type="ARBA" id="ARBA00022833"/>
    </source>
</evidence>
<reference evidence="13" key="1">
    <citation type="journal article" date="2019" name="bioRxiv">
        <title>The Genome of the Zebra Mussel, Dreissena polymorpha: A Resource for Invasive Species Research.</title>
        <authorList>
            <person name="McCartney M.A."/>
            <person name="Auch B."/>
            <person name="Kono T."/>
            <person name="Mallez S."/>
            <person name="Zhang Y."/>
            <person name="Obille A."/>
            <person name="Becker A."/>
            <person name="Abrahante J.E."/>
            <person name="Garbe J."/>
            <person name="Badalamenti J.P."/>
            <person name="Herman A."/>
            <person name="Mangelson H."/>
            <person name="Liachko I."/>
            <person name="Sullivan S."/>
            <person name="Sone E.D."/>
            <person name="Koren S."/>
            <person name="Silverstein K.A.T."/>
            <person name="Beckman K.B."/>
            <person name="Gohl D.M."/>
        </authorList>
    </citation>
    <scope>NUCLEOTIDE SEQUENCE</scope>
    <source>
        <strain evidence="13">Duluth1</strain>
        <tissue evidence="13">Whole animal</tissue>
    </source>
</reference>
<evidence type="ECO:0000256" key="9">
    <source>
        <dbReference type="SAM" id="MobiDB-lite"/>
    </source>
</evidence>
<keyword evidence="14" id="KW-1185">Reference proteome</keyword>
<dbReference type="AlphaFoldDB" id="A0A9D4H994"/>
<evidence type="ECO:0000313" key="14">
    <source>
        <dbReference type="Proteomes" id="UP000828390"/>
    </source>
</evidence>
<feature type="chain" id="PRO_5039447055" description="RING-type domain-containing protein" evidence="11">
    <location>
        <begin position="18"/>
        <end position="541"/>
    </location>
</feature>
<keyword evidence="11" id="KW-0732">Signal</keyword>
<dbReference type="InterPro" id="IPR001841">
    <property type="entry name" value="Znf_RING"/>
</dbReference>
<evidence type="ECO:0000256" key="3">
    <source>
        <dbReference type="ARBA" id="ARBA00022723"/>
    </source>
</evidence>
<dbReference type="Gene3D" id="3.30.40.10">
    <property type="entry name" value="Zinc/RING finger domain, C3HC4 (zinc finger)"/>
    <property type="match status" value="1"/>
</dbReference>
<comment type="caution">
    <text evidence="13">The sequence shown here is derived from an EMBL/GenBank/DDBJ whole genome shotgun (WGS) entry which is preliminary data.</text>
</comment>
<evidence type="ECO:0000256" key="7">
    <source>
        <dbReference type="ARBA" id="ARBA00023136"/>
    </source>
</evidence>
<keyword evidence="7 10" id="KW-0472">Membrane</keyword>
<organism evidence="13 14">
    <name type="scientific">Dreissena polymorpha</name>
    <name type="common">Zebra mussel</name>
    <name type="synonym">Mytilus polymorpha</name>
    <dbReference type="NCBI Taxonomy" id="45954"/>
    <lineage>
        <taxon>Eukaryota</taxon>
        <taxon>Metazoa</taxon>
        <taxon>Spiralia</taxon>
        <taxon>Lophotrochozoa</taxon>
        <taxon>Mollusca</taxon>
        <taxon>Bivalvia</taxon>
        <taxon>Autobranchia</taxon>
        <taxon>Heteroconchia</taxon>
        <taxon>Euheterodonta</taxon>
        <taxon>Imparidentia</taxon>
        <taxon>Neoheterodontei</taxon>
        <taxon>Myida</taxon>
        <taxon>Dreissenoidea</taxon>
        <taxon>Dreissenidae</taxon>
        <taxon>Dreissena</taxon>
    </lineage>
</organism>
<keyword evidence="4 8" id="KW-0863">Zinc-finger</keyword>
<feature type="signal peptide" evidence="11">
    <location>
        <begin position="1"/>
        <end position="17"/>
    </location>
</feature>
<evidence type="ECO:0000259" key="12">
    <source>
        <dbReference type="PROSITE" id="PS50089"/>
    </source>
</evidence>
<dbReference type="FunFam" id="3.30.40.10:FF:000009">
    <property type="entry name" value="E3 ubiquitin-protein ligase RNF130"/>
    <property type="match status" value="1"/>
</dbReference>
<evidence type="ECO:0000256" key="10">
    <source>
        <dbReference type="SAM" id="Phobius"/>
    </source>
</evidence>
<evidence type="ECO:0000256" key="1">
    <source>
        <dbReference type="ARBA" id="ARBA00004370"/>
    </source>
</evidence>
<evidence type="ECO:0000313" key="13">
    <source>
        <dbReference type="EMBL" id="KAH3830607.1"/>
    </source>
</evidence>
<evidence type="ECO:0000256" key="4">
    <source>
        <dbReference type="ARBA" id="ARBA00022771"/>
    </source>
</evidence>
<dbReference type="Pfam" id="PF13639">
    <property type="entry name" value="zf-RING_2"/>
    <property type="match status" value="1"/>
</dbReference>
<gene>
    <name evidence="13" type="ORF">DPMN_103852</name>
</gene>
<proteinExistence type="predicted"/>
<reference evidence="13" key="2">
    <citation type="submission" date="2020-11" db="EMBL/GenBank/DDBJ databases">
        <authorList>
            <person name="McCartney M.A."/>
            <person name="Auch B."/>
            <person name="Kono T."/>
            <person name="Mallez S."/>
            <person name="Becker A."/>
            <person name="Gohl D.M."/>
            <person name="Silverstein K.A.T."/>
            <person name="Koren S."/>
            <person name="Bechman K.B."/>
            <person name="Herman A."/>
            <person name="Abrahante J.E."/>
            <person name="Garbe J."/>
        </authorList>
    </citation>
    <scope>NUCLEOTIDE SEQUENCE</scope>
    <source>
        <strain evidence="13">Duluth1</strain>
        <tissue evidence="13">Whole animal</tissue>
    </source>
</reference>
<feature type="compositionally biased region" description="Acidic residues" evidence="9">
    <location>
        <begin position="352"/>
        <end position="363"/>
    </location>
</feature>
<protein>
    <recommendedName>
        <fullName evidence="12">RING-type domain-containing protein</fullName>
    </recommendedName>
</protein>
<keyword evidence="2 10" id="KW-0812">Transmembrane</keyword>